<proteinExistence type="predicted"/>
<sequence>MICIVSMQIMGCINDDSACDPYFNEEPQVTVQFRNSLSFTEVYGIKPGFRQYIELKDSTYRLPINLNTEATTYVFRSKTAQDTLELLYTIDTKYLSEDCGFVLELKDLQNGNLTTFDSVYVSSYEYHVEIE</sequence>
<dbReference type="RefSeq" id="WP_202241924.1">
    <property type="nucleotide sequence ID" value="NZ_JAESIY010000001.1"/>
</dbReference>
<gene>
    <name evidence="1" type="ORF">JL102_01570</name>
</gene>
<keyword evidence="2" id="KW-1185">Reference proteome</keyword>
<evidence type="ECO:0000313" key="2">
    <source>
        <dbReference type="Proteomes" id="UP000659388"/>
    </source>
</evidence>
<evidence type="ECO:0000313" key="1">
    <source>
        <dbReference type="EMBL" id="MBL3654802.1"/>
    </source>
</evidence>
<dbReference type="EMBL" id="JAESIY010000001">
    <property type="protein sequence ID" value="MBL3654802.1"/>
    <property type="molecule type" value="Genomic_DNA"/>
</dbReference>
<protein>
    <submittedName>
        <fullName evidence="1">Uncharacterized protein</fullName>
    </submittedName>
</protein>
<reference evidence="1" key="1">
    <citation type="submission" date="2021-01" db="EMBL/GenBank/DDBJ databases">
        <title>Fulvivirga kasyanovii gen. nov., sp nov., a novel member of the phylum Bacteroidetes isolated from seawater in a mussel farm.</title>
        <authorList>
            <person name="Zhao L.-H."/>
            <person name="Wang Z.-J."/>
        </authorList>
    </citation>
    <scope>NUCLEOTIDE SEQUENCE</scope>
    <source>
        <strain evidence="1">2943</strain>
    </source>
</reference>
<dbReference type="Pfam" id="PF20050">
    <property type="entry name" value="DUF6452"/>
    <property type="match status" value="1"/>
</dbReference>
<accession>A0A937F4M3</accession>
<organism evidence="1 2">
    <name type="scientific">Fulvivirga sediminis</name>
    <dbReference type="NCBI Taxonomy" id="2803949"/>
    <lineage>
        <taxon>Bacteria</taxon>
        <taxon>Pseudomonadati</taxon>
        <taxon>Bacteroidota</taxon>
        <taxon>Cytophagia</taxon>
        <taxon>Cytophagales</taxon>
        <taxon>Fulvivirgaceae</taxon>
        <taxon>Fulvivirga</taxon>
    </lineage>
</organism>
<comment type="caution">
    <text evidence="1">The sequence shown here is derived from an EMBL/GenBank/DDBJ whole genome shotgun (WGS) entry which is preliminary data.</text>
</comment>
<dbReference type="AlphaFoldDB" id="A0A937F4M3"/>
<dbReference type="Proteomes" id="UP000659388">
    <property type="component" value="Unassembled WGS sequence"/>
</dbReference>
<name>A0A937F4M3_9BACT</name>
<dbReference type="InterPro" id="IPR045607">
    <property type="entry name" value="DUF6452"/>
</dbReference>